<proteinExistence type="predicted"/>
<feature type="transmembrane region" description="Helical" evidence="1">
    <location>
        <begin position="103"/>
        <end position="124"/>
    </location>
</feature>
<keyword evidence="3" id="KW-1185">Reference proteome</keyword>
<dbReference type="InterPro" id="IPR029058">
    <property type="entry name" value="AB_hydrolase_fold"/>
</dbReference>
<accession>A0A4R7T088</accession>
<dbReference type="RefSeq" id="WP_133983851.1">
    <property type="nucleotide sequence ID" value="NZ_SOCE01000002.1"/>
</dbReference>
<gene>
    <name evidence="2" type="ORF">EV138_6699</name>
</gene>
<reference evidence="2 3" key="1">
    <citation type="submission" date="2019-03" db="EMBL/GenBank/DDBJ databases">
        <title>Genomic Encyclopedia of Type Strains, Phase III (KMG-III): the genomes of soil and plant-associated and newly described type strains.</title>
        <authorList>
            <person name="Whitman W."/>
        </authorList>
    </citation>
    <scope>NUCLEOTIDE SEQUENCE [LARGE SCALE GENOMIC DNA]</scope>
    <source>
        <strain evidence="2 3">VKM Ac-2575</strain>
    </source>
</reference>
<dbReference type="SUPFAM" id="SSF53474">
    <property type="entry name" value="alpha/beta-Hydrolases"/>
    <property type="match status" value="1"/>
</dbReference>
<organism evidence="2 3">
    <name type="scientific">Kribbella voronezhensis</name>
    <dbReference type="NCBI Taxonomy" id="2512212"/>
    <lineage>
        <taxon>Bacteria</taxon>
        <taxon>Bacillati</taxon>
        <taxon>Actinomycetota</taxon>
        <taxon>Actinomycetes</taxon>
        <taxon>Propionibacteriales</taxon>
        <taxon>Kribbellaceae</taxon>
        <taxon>Kribbella</taxon>
    </lineage>
</organism>
<sequence length="419" mass="44725">MVVLGISLLSGWLPVSMEAAAAVALVAAVIRRDRRWATRRLPFIAGAALVLALGAAAASRPLFGITDPLPLSVWVWLGMAAAALLVVTIGWPSARWWQSVSGVVALGLACLVCGNSVNQFVGYYPTLESAMAALRGRPPAGQITLQQLHGSRLPDAAQTGELVSVDIPSSAATFSPRRELVYLPPVWFRHGHRPLPAVEMIGAEHAAPENWVRIGGAVRASNAYAAHHQGRAPILVFVDATESFNNDTECVNGPHGTAEDYLVKDVPRFVIATFGASRDPRHWGVLGFSMGGTCAIGLTVEHPQTFGHFVDIDGDLGPNVGTKAQTIATLYGGSATAWAAHDPLTVMARHGHYRDVTGRFVNGSNEHLLIKESKQLAAACHKVAIPAEVVVQHGSHVWQFAENVFARTLPWLSAQLDLS</sequence>
<dbReference type="OrthoDB" id="3723842at2"/>
<keyword evidence="1" id="KW-1133">Transmembrane helix</keyword>
<feature type="transmembrane region" description="Helical" evidence="1">
    <location>
        <begin position="71"/>
        <end position="91"/>
    </location>
</feature>
<keyword evidence="1" id="KW-0472">Membrane</keyword>
<dbReference type="Gene3D" id="3.40.50.1820">
    <property type="entry name" value="alpha/beta hydrolase"/>
    <property type="match status" value="1"/>
</dbReference>
<dbReference type="PANTHER" id="PTHR48098:SF1">
    <property type="entry name" value="DIACYLGLYCEROL ACYLTRANSFERASE_MYCOLYLTRANSFERASE AG85A"/>
    <property type="match status" value="1"/>
</dbReference>
<dbReference type="GO" id="GO:0016747">
    <property type="term" value="F:acyltransferase activity, transferring groups other than amino-acyl groups"/>
    <property type="evidence" value="ECO:0007669"/>
    <property type="project" value="TreeGrafter"/>
</dbReference>
<keyword evidence="1" id="KW-0812">Transmembrane</keyword>
<feature type="transmembrane region" description="Helical" evidence="1">
    <location>
        <begin position="6"/>
        <end position="29"/>
    </location>
</feature>
<dbReference type="PANTHER" id="PTHR48098">
    <property type="entry name" value="ENTEROCHELIN ESTERASE-RELATED"/>
    <property type="match status" value="1"/>
</dbReference>
<dbReference type="Pfam" id="PF00756">
    <property type="entry name" value="Esterase"/>
    <property type="match status" value="1"/>
</dbReference>
<dbReference type="GO" id="GO:0016787">
    <property type="term" value="F:hydrolase activity"/>
    <property type="evidence" value="ECO:0007669"/>
    <property type="project" value="UniProtKB-KW"/>
</dbReference>
<dbReference type="Proteomes" id="UP000295151">
    <property type="component" value="Unassembled WGS sequence"/>
</dbReference>
<name>A0A4R7T088_9ACTN</name>
<dbReference type="AlphaFoldDB" id="A0A4R7T088"/>
<evidence type="ECO:0000313" key="3">
    <source>
        <dbReference type="Proteomes" id="UP000295151"/>
    </source>
</evidence>
<feature type="transmembrane region" description="Helical" evidence="1">
    <location>
        <begin position="41"/>
        <end position="59"/>
    </location>
</feature>
<dbReference type="InterPro" id="IPR050583">
    <property type="entry name" value="Mycobacterial_A85_antigen"/>
</dbReference>
<dbReference type="EMBL" id="SOCE01000002">
    <property type="protein sequence ID" value="TDU84228.1"/>
    <property type="molecule type" value="Genomic_DNA"/>
</dbReference>
<comment type="caution">
    <text evidence="2">The sequence shown here is derived from an EMBL/GenBank/DDBJ whole genome shotgun (WGS) entry which is preliminary data.</text>
</comment>
<keyword evidence="2" id="KW-0378">Hydrolase</keyword>
<protein>
    <submittedName>
        <fullName evidence="2">S-formylglutathione hydrolase FrmB</fullName>
    </submittedName>
</protein>
<evidence type="ECO:0000313" key="2">
    <source>
        <dbReference type="EMBL" id="TDU84228.1"/>
    </source>
</evidence>
<dbReference type="InterPro" id="IPR000801">
    <property type="entry name" value="Esterase-like"/>
</dbReference>
<evidence type="ECO:0000256" key="1">
    <source>
        <dbReference type="SAM" id="Phobius"/>
    </source>
</evidence>